<organismHost>
    <name type="scientific">Amsacta</name>
    <dbReference type="NCBI Taxonomy" id="340055"/>
</organismHost>
<organism evidence="1 2">
    <name type="scientific">Amsacta moorei entomopoxvirus</name>
    <name type="common">AmEPV</name>
    <dbReference type="NCBI Taxonomy" id="28321"/>
    <lineage>
        <taxon>Viruses</taxon>
        <taxon>Varidnaviria</taxon>
        <taxon>Bamfordvirae</taxon>
        <taxon>Nucleocytoviricota</taxon>
        <taxon>Pokkesviricetes</taxon>
        <taxon>Chitovirales</taxon>
        <taxon>Poxviridae</taxon>
        <taxon>Entomopoxvirinae</taxon>
        <taxon>Betaentomopoxvirus</taxon>
    </lineage>
</organism>
<dbReference type="Proteomes" id="UP000000872">
    <property type="component" value="Segment"/>
</dbReference>
<reference evidence="1 2" key="1">
    <citation type="journal article" date="2000" name="Virology">
        <title>Complete genomic sequence of the Amsacta moorei entomopoxvirus: analysis and comparison with other poxviruses.</title>
        <authorList>
            <person name="Bawden A.L."/>
            <person name="Glassberg K.J."/>
            <person name="Diggans J."/>
            <person name="Shaw R."/>
            <person name="Farmerie W."/>
            <person name="Moyer R.W."/>
        </authorList>
    </citation>
    <scope>NUCLEOTIDE SEQUENCE [LARGE SCALE GENOMIC DNA]</scope>
</reference>
<name>Q9EMV0_AMEPV</name>
<keyword evidence="2" id="KW-1185">Reference proteome</keyword>
<dbReference type="EMBL" id="AF250284">
    <property type="protein sequence ID" value="AAG02805.1"/>
    <property type="molecule type" value="Genomic_DNA"/>
</dbReference>
<gene>
    <name evidence="1" type="primary">AMV099</name>
</gene>
<evidence type="ECO:0000313" key="1">
    <source>
        <dbReference type="EMBL" id="AAG02805.1"/>
    </source>
</evidence>
<sequence length="440" mass="52690">MEKHYINLANTIILSINEKKPEIKLKEVNYDDDKMYIERIFINNYIKENDFRNFDDNEWINSMKYIYLKLFSFFNNKDGTLSYVYNISSEENKKIILNEYKELINKLNINILKQKIICKAKEEVNNSENINFKINNMIKNMNNYKEPTFIANLIDLFFYDEEIRKIFIEIINDYIPFNKPFENCDNNYYIEEARNIFIILMNINIGTVKCTHELNDYINSFISKLFDTSEFLNKCILSFSNNLNIKFKCCQIKKASNIYECDMGDLNYIKYNDNTNGYKPLHIRLHIIHILIKLLNIFMYCYKNKIYDKYKTKFTNSDLNDKLGELKNILDINIDKDKIDIINILSQLYNNKEKLSELYEKNKNDIKLIIKEKLNELGLSQSIKNNIYDIVDNMMEEINLSNIPNIKKELLNEKIDEIKIFINDKVKPILNIVNKKFKRV</sequence>
<protein>
    <submittedName>
        <fullName evidence="1">AMV099</fullName>
    </submittedName>
</protein>
<proteinExistence type="predicted"/>
<accession>Q9EMV0</accession>
<evidence type="ECO:0000313" key="2">
    <source>
        <dbReference type="Proteomes" id="UP000000872"/>
    </source>
</evidence>
<dbReference type="OrthoDB" id="8958at10239"/>
<dbReference type="KEGG" id="vg:1494689"/>
<dbReference type="RefSeq" id="NP_064881.1">
    <property type="nucleotide sequence ID" value="NC_002520.1"/>
</dbReference>
<dbReference type="GeneID" id="1494689"/>